<sequence>MTRLLIQPVANPEARRNRGKTLHREVDFRQAGYWGALTAGERLLLSNLHPDGTAPFWGTRAFLDRGMAGVGMGDVALFTWDNHVRAIGEVGASFRNSAFADALWKESPDEDSFVNVYSLIALDDTVVIPYGALAAASGGALNGPFRQGSVVDDPAVVDQVISGLGIERVTAAVVEDAREEHVRSRLERGLAIELEAVHTTEVDYSLPARSVRARRAESLLVREYVAAHPEAHFQRIVSAAGYSDVYTVGKDGAEVIEAKGGFGRDRVRQAVAQLLHYAPHCPKPVARLTALFPALPDAVDVALLHSVGIDCVHRTGPGEFERVPAPAARRAHMLPVWNDDFSD</sequence>
<gene>
    <name evidence="1" type="ORF">C8E97_5434</name>
</gene>
<protein>
    <submittedName>
        <fullName evidence="1">Uncharacterized protein</fullName>
    </submittedName>
</protein>
<proteinExistence type="predicted"/>
<organism evidence="1 2">
    <name type="scientific">Saccharothrix australiensis</name>
    <dbReference type="NCBI Taxonomy" id="2072"/>
    <lineage>
        <taxon>Bacteria</taxon>
        <taxon>Bacillati</taxon>
        <taxon>Actinomycetota</taxon>
        <taxon>Actinomycetes</taxon>
        <taxon>Pseudonocardiales</taxon>
        <taxon>Pseudonocardiaceae</taxon>
        <taxon>Saccharothrix</taxon>
    </lineage>
</organism>
<dbReference type="RefSeq" id="WP_121008239.1">
    <property type="nucleotide sequence ID" value="NZ_RBXO01000001.1"/>
</dbReference>
<name>A0A495W630_9PSEU</name>
<dbReference type="EMBL" id="RBXO01000001">
    <property type="protein sequence ID" value="RKT56724.1"/>
    <property type="molecule type" value="Genomic_DNA"/>
</dbReference>
<comment type="caution">
    <text evidence="1">The sequence shown here is derived from an EMBL/GenBank/DDBJ whole genome shotgun (WGS) entry which is preliminary data.</text>
</comment>
<reference evidence="1 2" key="1">
    <citation type="submission" date="2018-10" db="EMBL/GenBank/DDBJ databases">
        <title>Sequencing the genomes of 1000 actinobacteria strains.</title>
        <authorList>
            <person name="Klenk H.-P."/>
        </authorList>
    </citation>
    <scope>NUCLEOTIDE SEQUENCE [LARGE SCALE GENOMIC DNA]</scope>
    <source>
        <strain evidence="1 2">DSM 43800</strain>
    </source>
</reference>
<dbReference type="AlphaFoldDB" id="A0A495W630"/>
<evidence type="ECO:0000313" key="2">
    <source>
        <dbReference type="Proteomes" id="UP000282084"/>
    </source>
</evidence>
<accession>A0A495W630</accession>
<dbReference type="OrthoDB" id="3650427at2"/>
<evidence type="ECO:0000313" key="1">
    <source>
        <dbReference type="EMBL" id="RKT56724.1"/>
    </source>
</evidence>
<dbReference type="Proteomes" id="UP000282084">
    <property type="component" value="Unassembled WGS sequence"/>
</dbReference>
<keyword evidence="2" id="KW-1185">Reference proteome</keyword>